<dbReference type="CDD" id="cd00336">
    <property type="entry name" value="Ribosomal_L22"/>
    <property type="match status" value="1"/>
</dbReference>
<comment type="similarity">
    <text evidence="1 6">Belongs to the universal ribosomal protein uL22 family.</text>
</comment>
<dbReference type="GO" id="GO:0003735">
    <property type="term" value="F:structural constituent of ribosome"/>
    <property type="evidence" value="ECO:0007669"/>
    <property type="project" value="InterPro"/>
</dbReference>
<reference evidence="8" key="3">
    <citation type="submission" date="2025-09" db="UniProtKB">
        <authorList>
            <consortium name="Ensembl"/>
        </authorList>
    </citation>
    <scope>IDENTIFICATION</scope>
</reference>
<evidence type="ECO:0000256" key="3">
    <source>
        <dbReference type="ARBA" id="ARBA00023274"/>
    </source>
</evidence>
<sequence length="175" mass="19733">MVLYSLDPENPTKSCKSRGSNLRVHFKNTGETAQAIKGMPIREACRYLKDVPLQKPCGPFRPCSGGPGRCARAKPGDCTQAWGLKRSAEFLVRMLKNAECNAELQGLDADSLVIGHIQVSKAPKMQHRAYRAPGRINPYMRSPCHTEMMLLTEKEQVVPRPEEEVAQRKRYPRRN</sequence>
<dbReference type="OrthoDB" id="10254664at2759"/>
<evidence type="ECO:0000256" key="1">
    <source>
        <dbReference type="ARBA" id="ARBA00009451"/>
    </source>
</evidence>
<dbReference type="RefSeq" id="XP_034526417.1">
    <property type="nucleotide sequence ID" value="XM_034670526.1"/>
</dbReference>
<name>A0A7N5K624_AILME</name>
<dbReference type="PANTHER" id="PTHR11593">
    <property type="entry name" value="60S RIBOSOMAL PROTEIN L17"/>
    <property type="match status" value="1"/>
</dbReference>
<dbReference type="InterPro" id="IPR036394">
    <property type="entry name" value="Ribosomal_uL22_sf"/>
</dbReference>
<proteinExistence type="inferred from homology"/>
<dbReference type="SUPFAM" id="SSF54843">
    <property type="entry name" value="Ribosomal protein L22"/>
    <property type="match status" value="1"/>
</dbReference>
<feature type="compositionally biased region" description="Basic and acidic residues" evidence="7">
    <location>
        <begin position="156"/>
        <end position="167"/>
    </location>
</feature>
<dbReference type="PANTHER" id="PTHR11593:SF45">
    <property type="entry name" value="60S RIBOSOMAL PROTEIN L17"/>
    <property type="match status" value="1"/>
</dbReference>
<dbReference type="Pfam" id="PF00237">
    <property type="entry name" value="Ribosomal_L22"/>
    <property type="match status" value="1"/>
</dbReference>
<dbReference type="Proteomes" id="UP000008912">
    <property type="component" value="Unassembled WGS sequence"/>
</dbReference>
<feature type="region of interest" description="Disordered" evidence="7">
    <location>
        <begin position="156"/>
        <end position="175"/>
    </location>
</feature>
<dbReference type="NCBIfam" id="TIGR01038">
    <property type="entry name" value="uL22_arch_euk"/>
    <property type="match status" value="1"/>
</dbReference>
<evidence type="ECO:0000313" key="8">
    <source>
        <dbReference type="Ensembl" id="ENSAMEP00000035454.1"/>
    </source>
</evidence>
<dbReference type="GO" id="GO:0022625">
    <property type="term" value="C:cytosolic large ribosomal subunit"/>
    <property type="evidence" value="ECO:0007669"/>
    <property type="project" value="TreeGrafter"/>
</dbReference>
<reference evidence="8" key="2">
    <citation type="submission" date="2025-08" db="UniProtKB">
        <authorList>
            <consortium name="Ensembl"/>
        </authorList>
    </citation>
    <scope>IDENTIFICATION</scope>
</reference>
<dbReference type="Ensembl" id="ENSAMET00000005035.2">
    <property type="protein sequence ID" value="ENSAMEP00000035454.1"/>
    <property type="gene ID" value="ENSAMEG00000024138.1"/>
</dbReference>
<dbReference type="AlphaFoldDB" id="A0A7N5K624"/>
<organism evidence="8 9">
    <name type="scientific">Ailuropoda melanoleuca</name>
    <name type="common">Giant panda</name>
    <dbReference type="NCBI Taxonomy" id="9646"/>
    <lineage>
        <taxon>Eukaryota</taxon>
        <taxon>Metazoa</taxon>
        <taxon>Chordata</taxon>
        <taxon>Craniata</taxon>
        <taxon>Vertebrata</taxon>
        <taxon>Euteleostomi</taxon>
        <taxon>Mammalia</taxon>
        <taxon>Eutheria</taxon>
        <taxon>Laurasiatheria</taxon>
        <taxon>Carnivora</taxon>
        <taxon>Caniformia</taxon>
        <taxon>Ursidae</taxon>
        <taxon>Ailuropoda</taxon>
    </lineage>
</organism>
<dbReference type="Gene3D" id="3.90.470.10">
    <property type="entry name" value="Ribosomal protein L22/L17"/>
    <property type="match status" value="1"/>
</dbReference>
<dbReference type="InterPro" id="IPR005721">
    <property type="entry name" value="Ribosomal_uL22_euk/arc"/>
</dbReference>
<dbReference type="InterPro" id="IPR001063">
    <property type="entry name" value="Ribosomal_uL22"/>
</dbReference>
<reference evidence="8 9" key="1">
    <citation type="journal article" date="2010" name="Nature">
        <title>The sequence and de novo assembly of the giant panda genome.</title>
        <authorList>
            <person name="Li R."/>
            <person name="Fan W."/>
            <person name="Tian G."/>
            <person name="Zhu H."/>
            <person name="He L."/>
            <person name="Cai J."/>
            <person name="Huang Q."/>
            <person name="Cai Q."/>
            <person name="Li B."/>
            <person name="Bai Y."/>
            <person name="Zhang Z."/>
            <person name="Zhang Y."/>
            <person name="Wang W."/>
            <person name="Li J."/>
            <person name="Wei F."/>
            <person name="Li H."/>
            <person name="Jian M."/>
            <person name="Li J."/>
            <person name="Zhang Z."/>
            <person name="Nielsen R."/>
            <person name="Li D."/>
            <person name="Gu W."/>
            <person name="Yang Z."/>
            <person name="Xuan Z."/>
            <person name="Ryder O.A."/>
            <person name="Leung F.C."/>
            <person name="Zhou Y."/>
            <person name="Cao J."/>
            <person name="Sun X."/>
            <person name="Fu Y."/>
            <person name="Fang X."/>
            <person name="Guo X."/>
            <person name="Wang B."/>
            <person name="Hou R."/>
            <person name="Shen F."/>
            <person name="Mu B."/>
            <person name="Ni P."/>
            <person name="Lin R."/>
            <person name="Qian W."/>
            <person name="Wang G."/>
            <person name="Yu C."/>
            <person name="Nie W."/>
            <person name="Wang J."/>
            <person name="Wu Z."/>
            <person name="Liang H."/>
            <person name="Min J."/>
            <person name="Wu Q."/>
            <person name="Cheng S."/>
            <person name="Ruan J."/>
            <person name="Wang M."/>
            <person name="Shi Z."/>
            <person name="Wen M."/>
            <person name="Liu B."/>
            <person name="Ren X."/>
            <person name="Zheng H."/>
            <person name="Dong D."/>
            <person name="Cook K."/>
            <person name="Shan G."/>
            <person name="Zhang H."/>
            <person name="Kosiol C."/>
            <person name="Xie X."/>
            <person name="Lu Z."/>
            <person name="Zheng H."/>
            <person name="Li Y."/>
            <person name="Steiner C.C."/>
            <person name="Lam T.T."/>
            <person name="Lin S."/>
            <person name="Zhang Q."/>
            <person name="Li G."/>
            <person name="Tian J."/>
            <person name="Gong T."/>
            <person name="Liu H."/>
            <person name="Zhang D."/>
            <person name="Fang L."/>
            <person name="Ye C."/>
            <person name="Zhang J."/>
            <person name="Hu W."/>
            <person name="Xu A."/>
            <person name="Ren Y."/>
            <person name="Zhang G."/>
            <person name="Bruford M.W."/>
            <person name="Li Q."/>
            <person name="Ma L."/>
            <person name="Guo Y."/>
            <person name="An N."/>
            <person name="Hu Y."/>
            <person name="Zheng Y."/>
            <person name="Shi Y."/>
            <person name="Li Z."/>
            <person name="Liu Q."/>
            <person name="Chen Y."/>
            <person name="Zhao J."/>
            <person name="Qu N."/>
            <person name="Zhao S."/>
            <person name="Tian F."/>
            <person name="Wang X."/>
            <person name="Wang H."/>
            <person name="Xu L."/>
            <person name="Liu X."/>
            <person name="Vinar T."/>
            <person name="Wang Y."/>
            <person name="Lam T.W."/>
            <person name="Yiu S.M."/>
            <person name="Liu S."/>
            <person name="Zhang H."/>
            <person name="Li D."/>
            <person name="Huang Y."/>
            <person name="Wang X."/>
            <person name="Yang G."/>
            <person name="Jiang Z."/>
            <person name="Wang J."/>
            <person name="Qin N."/>
            <person name="Li L."/>
            <person name="Li J."/>
            <person name="Bolund L."/>
            <person name="Kristiansen K."/>
            <person name="Wong G.K."/>
            <person name="Olson M."/>
            <person name="Zhang X."/>
            <person name="Li S."/>
            <person name="Yang H."/>
            <person name="Wang J."/>
            <person name="Wang J."/>
        </authorList>
    </citation>
    <scope>NUCLEOTIDE SEQUENCE [LARGE SCALE GENOMIC DNA]</scope>
</reference>
<dbReference type="InParanoid" id="A0A7N5K624"/>
<evidence type="ECO:0000256" key="6">
    <source>
        <dbReference type="RuleBase" id="RU004005"/>
    </source>
</evidence>
<keyword evidence="9" id="KW-1185">Reference proteome</keyword>
<keyword evidence="3 6" id="KW-0687">Ribonucleoprotein</keyword>
<protein>
    <recommendedName>
        <fullName evidence="4">Large ribosomal subunit protein uL22</fullName>
    </recommendedName>
    <alternativeName>
        <fullName evidence="5">60S ribosomal protein L17</fullName>
    </alternativeName>
</protein>
<accession>A0A7N5K624</accession>
<gene>
    <name evidence="8" type="primary">LOC100476400</name>
</gene>
<evidence type="ECO:0000256" key="7">
    <source>
        <dbReference type="SAM" id="MobiDB-lite"/>
    </source>
</evidence>
<keyword evidence="2 6" id="KW-0689">Ribosomal protein</keyword>
<evidence type="ECO:0000313" key="9">
    <source>
        <dbReference type="Proteomes" id="UP000008912"/>
    </source>
</evidence>
<evidence type="ECO:0000256" key="5">
    <source>
        <dbReference type="ARBA" id="ARBA00035325"/>
    </source>
</evidence>
<dbReference type="KEGG" id="aml:100476400"/>
<dbReference type="GO" id="GO:0002181">
    <property type="term" value="P:cytoplasmic translation"/>
    <property type="evidence" value="ECO:0007669"/>
    <property type="project" value="TreeGrafter"/>
</dbReference>
<dbReference type="GeneTree" id="ENSGT00950000183010"/>
<dbReference type="GeneID" id="100476400"/>
<evidence type="ECO:0000256" key="4">
    <source>
        <dbReference type="ARBA" id="ARBA00035207"/>
    </source>
</evidence>
<evidence type="ECO:0000256" key="2">
    <source>
        <dbReference type="ARBA" id="ARBA00022980"/>
    </source>
</evidence>